<name>A0AAD3XPT0_NEPGR</name>
<feature type="signal peptide" evidence="1">
    <location>
        <begin position="1"/>
        <end position="33"/>
    </location>
</feature>
<feature type="chain" id="PRO_5041911677" evidence="1">
    <location>
        <begin position="34"/>
        <end position="180"/>
    </location>
</feature>
<evidence type="ECO:0000256" key="1">
    <source>
        <dbReference type="SAM" id="SignalP"/>
    </source>
</evidence>
<proteinExistence type="predicted"/>
<dbReference type="AlphaFoldDB" id="A0AAD3XPT0"/>
<reference evidence="2" key="1">
    <citation type="submission" date="2023-05" db="EMBL/GenBank/DDBJ databases">
        <title>Nepenthes gracilis genome sequencing.</title>
        <authorList>
            <person name="Fukushima K."/>
        </authorList>
    </citation>
    <scope>NUCLEOTIDE SEQUENCE</scope>
    <source>
        <strain evidence="2">SING2019-196</strain>
    </source>
</reference>
<gene>
    <name evidence="2" type="ORF">Nepgr_014753</name>
</gene>
<keyword evidence="3" id="KW-1185">Reference proteome</keyword>
<evidence type="ECO:0000313" key="2">
    <source>
        <dbReference type="EMBL" id="GMH12912.1"/>
    </source>
</evidence>
<sequence length="180" mass="18980">MHATAIPGRFKWISSRGMWGFIILLKPVGLTMLLSPEECRYAVVVKAVADCLSGCVMGKLSDAAVGPKASAYCLLASEVDIGEMVSWAVEGVDALRVSCHVSLGCKMQAVGCGYADVQFSYSECAGLAGPVLNQNPHPEVHVESGCQVTMPPIDAYGKSGQLPCSVAEEALPQPSHSRPQ</sequence>
<accession>A0AAD3XPT0</accession>
<keyword evidence="1" id="KW-0732">Signal</keyword>
<dbReference type="Proteomes" id="UP001279734">
    <property type="component" value="Unassembled WGS sequence"/>
</dbReference>
<evidence type="ECO:0000313" key="3">
    <source>
        <dbReference type="Proteomes" id="UP001279734"/>
    </source>
</evidence>
<dbReference type="EMBL" id="BSYO01000012">
    <property type="protein sequence ID" value="GMH12912.1"/>
    <property type="molecule type" value="Genomic_DNA"/>
</dbReference>
<protein>
    <submittedName>
        <fullName evidence="2">Uncharacterized protein</fullName>
    </submittedName>
</protein>
<organism evidence="2 3">
    <name type="scientific">Nepenthes gracilis</name>
    <name type="common">Slender pitcher plant</name>
    <dbReference type="NCBI Taxonomy" id="150966"/>
    <lineage>
        <taxon>Eukaryota</taxon>
        <taxon>Viridiplantae</taxon>
        <taxon>Streptophyta</taxon>
        <taxon>Embryophyta</taxon>
        <taxon>Tracheophyta</taxon>
        <taxon>Spermatophyta</taxon>
        <taxon>Magnoliopsida</taxon>
        <taxon>eudicotyledons</taxon>
        <taxon>Gunneridae</taxon>
        <taxon>Pentapetalae</taxon>
        <taxon>Caryophyllales</taxon>
        <taxon>Nepenthaceae</taxon>
        <taxon>Nepenthes</taxon>
    </lineage>
</organism>
<comment type="caution">
    <text evidence="2">The sequence shown here is derived from an EMBL/GenBank/DDBJ whole genome shotgun (WGS) entry which is preliminary data.</text>
</comment>